<name>A0A0C6FDR9_9HYPH</name>
<dbReference type="STRING" id="270351.Maq22A_c17990"/>
<keyword evidence="2" id="KW-0347">Helicase</keyword>
<reference evidence="2 3" key="1">
    <citation type="journal article" date="2015" name="Genome Announc.">
        <title>Complete Genome Sequence of Methylobacterium aquaticum Strain 22A, Isolated from Racomitrium japonicum Moss.</title>
        <authorList>
            <person name="Tani A."/>
            <person name="Ogura Y."/>
            <person name="Hayashi T."/>
            <person name="Kimbara K."/>
        </authorList>
    </citation>
    <scope>NUCLEOTIDE SEQUENCE [LARGE SCALE GENOMIC DNA]</scope>
    <source>
        <strain evidence="2 3">MA-22A</strain>
    </source>
</reference>
<dbReference type="GO" id="GO:0003677">
    <property type="term" value="F:DNA binding"/>
    <property type="evidence" value="ECO:0007669"/>
    <property type="project" value="InterPro"/>
</dbReference>
<dbReference type="PATRIC" id="fig|270351.10.peg.3475"/>
<dbReference type="EMBL" id="AP014704">
    <property type="protein sequence ID" value="BAQ46698.1"/>
    <property type="molecule type" value="Genomic_DNA"/>
</dbReference>
<evidence type="ECO:0000313" key="3">
    <source>
        <dbReference type="Proteomes" id="UP000061432"/>
    </source>
</evidence>
<evidence type="ECO:0000313" key="2">
    <source>
        <dbReference type="EMBL" id="BAQ46698.1"/>
    </source>
</evidence>
<feature type="domain" description="EcoEI R protein C-terminal" evidence="1">
    <location>
        <begin position="10"/>
        <end position="96"/>
    </location>
</feature>
<dbReference type="GO" id="GO:0006304">
    <property type="term" value="P:DNA modification"/>
    <property type="evidence" value="ECO:0007669"/>
    <property type="project" value="InterPro"/>
</dbReference>
<protein>
    <submittedName>
        <fullName evidence="2">Type I site-specific restriction-modification system, R (Restriction) subunit and related helicases</fullName>
    </submittedName>
</protein>
<sequence length="105" mass="11318">MQGLATLQEAGGLGRFVRSLVGLDHEAAQGAFADFIADRTLSADQIEFLDLVIGYLTDCGAMDPKLLYQSPFTDFDPNGVAGVFPPAEVTQIINVLRYVEIRIAA</sequence>
<proteinExistence type="predicted"/>
<dbReference type="Pfam" id="PF08463">
    <property type="entry name" value="EcoEI_R_C"/>
    <property type="match status" value="1"/>
</dbReference>
<organism evidence="2 3">
    <name type="scientific">Methylobacterium aquaticum</name>
    <dbReference type="NCBI Taxonomy" id="270351"/>
    <lineage>
        <taxon>Bacteria</taxon>
        <taxon>Pseudomonadati</taxon>
        <taxon>Pseudomonadota</taxon>
        <taxon>Alphaproteobacteria</taxon>
        <taxon>Hyphomicrobiales</taxon>
        <taxon>Methylobacteriaceae</taxon>
        <taxon>Methylobacterium</taxon>
    </lineage>
</organism>
<dbReference type="AlphaFoldDB" id="A0A0C6FDR9"/>
<evidence type="ECO:0000259" key="1">
    <source>
        <dbReference type="Pfam" id="PF08463"/>
    </source>
</evidence>
<dbReference type="GO" id="GO:0004386">
    <property type="term" value="F:helicase activity"/>
    <property type="evidence" value="ECO:0007669"/>
    <property type="project" value="UniProtKB-KW"/>
</dbReference>
<dbReference type="Proteomes" id="UP000061432">
    <property type="component" value="Chromosome"/>
</dbReference>
<gene>
    <name evidence="2" type="primary">hsdR</name>
    <name evidence="2" type="ORF">Maq22A_c17990</name>
</gene>
<keyword evidence="2" id="KW-0378">Hydrolase</keyword>
<keyword evidence="2" id="KW-0067">ATP-binding</keyword>
<dbReference type="KEGG" id="maqu:Maq22A_c17990"/>
<accession>A0A0C6FDR9</accession>
<dbReference type="InterPro" id="IPR013670">
    <property type="entry name" value="EcoEI_R_C_dom"/>
</dbReference>
<reference evidence="3" key="2">
    <citation type="submission" date="2015-01" db="EMBL/GenBank/DDBJ databases">
        <title>Complete genome sequence of Methylobacterium aquaticum strain 22A.</title>
        <authorList>
            <person name="Tani A."/>
            <person name="Ogura Y."/>
            <person name="Hayashi T."/>
        </authorList>
    </citation>
    <scope>NUCLEOTIDE SEQUENCE [LARGE SCALE GENOMIC DNA]</scope>
    <source>
        <strain evidence="3">MA-22A</strain>
    </source>
</reference>
<keyword evidence="2" id="KW-0547">Nucleotide-binding</keyword>